<dbReference type="PROSITE" id="PS52019">
    <property type="entry name" value="PKS_MFAS_DH"/>
    <property type="match status" value="1"/>
</dbReference>
<feature type="compositionally biased region" description="Low complexity" evidence="7">
    <location>
        <begin position="1791"/>
        <end position="1800"/>
    </location>
</feature>
<dbReference type="InterPro" id="IPR057326">
    <property type="entry name" value="KR_dom"/>
</dbReference>
<dbReference type="PANTHER" id="PTHR43775:SF37">
    <property type="entry name" value="SI:DKEY-61P9.11"/>
    <property type="match status" value="1"/>
</dbReference>
<reference evidence="11 12" key="1">
    <citation type="submission" date="2017-02" db="EMBL/GenBank/DDBJ databases">
        <title>The new phylogeny of genus Mycobacterium.</title>
        <authorList>
            <person name="Tortoli E."/>
            <person name="Trovato A."/>
            <person name="Cirillo D.M."/>
        </authorList>
    </citation>
    <scope>NUCLEOTIDE SEQUENCE [LARGE SCALE GENOMIC DNA]</scope>
    <source>
        <strain evidence="11 12">IP1130001</strain>
    </source>
</reference>
<dbReference type="InterPro" id="IPR049900">
    <property type="entry name" value="PKS_mFAS_DH"/>
</dbReference>
<dbReference type="Gene3D" id="3.30.70.250">
    <property type="entry name" value="Malonyl-CoA ACP transacylase, ACP-binding"/>
    <property type="match status" value="1"/>
</dbReference>
<dbReference type="InterPro" id="IPR014043">
    <property type="entry name" value="Acyl_transferase_dom"/>
</dbReference>
<dbReference type="InterPro" id="IPR020841">
    <property type="entry name" value="PKS_Beta-ketoAc_synthase_dom"/>
</dbReference>
<feature type="region of interest" description="N-terminal hotdog fold" evidence="6">
    <location>
        <begin position="912"/>
        <end position="1035"/>
    </location>
</feature>
<dbReference type="Pfam" id="PF00698">
    <property type="entry name" value="Acyl_transf_1"/>
    <property type="match status" value="1"/>
</dbReference>
<dbReference type="SUPFAM" id="SSF47336">
    <property type="entry name" value="ACP-like"/>
    <property type="match status" value="1"/>
</dbReference>
<keyword evidence="3" id="KW-0808">Transferase</keyword>
<dbReference type="PROSITE" id="PS00606">
    <property type="entry name" value="KS3_1"/>
    <property type="match status" value="1"/>
</dbReference>
<name>A0ABX3SL57_MYCMA</name>
<dbReference type="Gene3D" id="3.40.366.10">
    <property type="entry name" value="Malonyl-Coenzyme A Acyl Carrier Protein, domain 2"/>
    <property type="match status" value="1"/>
</dbReference>
<comment type="caution">
    <text evidence="11">The sequence shown here is derived from an EMBL/GenBank/DDBJ whole genome shotgun (WGS) entry which is preliminary data.</text>
</comment>
<evidence type="ECO:0000259" key="9">
    <source>
        <dbReference type="PROSITE" id="PS52004"/>
    </source>
</evidence>
<feature type="region of interest" description="C-terminal hotdog fold" evidence="6">
    <location>
        <begin position="1056"/>
        <end position="1206"/>
    </location>
</feature>
<evidence type="ECO:0000313" key="11">
    <source>
        <dbReference type="EMBL" id="ORA77927.1"/>
    </source>
</evidence>
<dbReference type="InterPro" id="IPR050091">
    <property type="entry name" value="PKS_NRPS_Biosynth_Enz"/>
</dbReference>
<dbReference type="SMART" id="SM00825">
    <property type="entry name" value="PKS_KS"/>
    <property type="match status" value="1"/>
</dbReference>
<protein>
    <submittedName>
        <fullName evidence="11">Polyketide synthase</fullName>
    </submittedName>
</protein>
<dbReference type="Gene3D" id="1.10.1200.10">
    <property type="entry name" value="ACP-like"/>
    <property type="match status" value="1"/>
</dbReference>
<evidence type="ECO:0000259" key="10">
    <source>
        <dbReference type="PROSITE" id="PS52019"/>
    </source>
</evidence>
<keyword evidence="5" id="KW-0511">Multifunctional enzyme</keyword>
<dbReference type="SUPFAM" id="SSF51735">
    <property type="entry name" value="NAD(P)-binding Rossmann-fold domains"/>
    <property type="match status" value="2"/>
</dbReference>
<dbReference type="PANTHER" id="PTHR43775">
    <property type="entry name" value="FATTY ACID SYNTHASE"/>
    <property type="match status" value="1"/>
</dbReference>
<evidence type="ECO:0000256" key="4">
    <source>
        <dbReference type="ARBA" id="ARBA00022857"/>
    </source>
</evidence>
<dbReference type="InterPro" id="IPR016039">
    <property type="entry name" value="Thiolase-like"/>
</dbReference>
<dbReference type="InterPro" id="IPR049551">
    <property type="entry name" value="PKS_DH_C"/>
</dbReference>
<proteinExistence type="predicted"/>
<dbReference type="InterPro" id="IPR016035">
    <property type="entry name" value="Acyl_Trfase/lysoPLipase"/>
</dbReference>
<evidence type="ECO:0000256" key="2">
    <source>
        <dbReference type="ARBA" id="ARBA00022553"/>
    </source>
</evidence>
<evidence type="ECO:0000259" key="8">
    <source>
        <dbReference type="PROSITE" id="PS50075"/>
    </source>
</evidence>
<evidence type="ECO:0000256" key="5">
    <source>
        <dbReference type="ARBA" id="ARBA00023268"/>
    </source>
</evidence>
<dbReference type="Pfam" id="PF21089">
    <property type="entry name" value="PKS_DH_N"/>
    <property type="match status" value="1"/>
</dbReference>
<dbReference type="InterPro" id="IPR001227">
    <property type="entry name" value="Ac_transferase_dom_sf"/>
</dbReference>
<dbReference type="Pfam" id="PF08659">
    <property type="entry name" value="KR"/>
    <property type="match status" value="1"/>
</dbReference>
<keyword evidence="2" id="KW-0597">Phosphoprotein</keyword>
<feature type="domain" description="Ketosynthase family 3 (KS3)" evidence="9">
    <location>
        <begin position="35"/>
        <end position="463"/>
    </location>
</feature>
<dbReference type="Gene3D" id="3.10.129.110">
    <property type="entry name" value="Polyketide synthase dehydratase"/>
    <property type="match status" value="1"/>
</dbReference>
<dbReference type="SMART" id="SM00826">
    <property type="entry name" value="PKS_DH"/>
    <property type="match status" value="1"/>
</dbReference>
<dbReference type="InterPro" id="IPR032821">
    <property type="entry name" value="PKS_assoc"/>
</dbReference>
<evidence type="ECO:0000256" key="6">
    <source>
        <dbReference type="PROSITE-ProRule" id="PRU01363"/>
    </source>
</evidence>
<dbReference type="InterPro" id="IPR014031">
    <property type="entry name" value="Ketoacyl_synth_C"/>
</dbReference>
<dbReference type="SMART" id="SM00822">
    <property type="entry name" value="PKS_KR"/>
    <property type="match status" value="1"/>
</dbReference>
<dbReference type="InterPro" id="IPR020807">
    <property type="entry name" value="PKS_DH"/>
</dbReference>
<gene>
    <name evidence="11" type="ORF">BST29_22555</name>
</gene>
<dbReference type="InterPro" id="IPR014030">
    <property type="entry name" value="Ketoacyl_synth_N"/>
</dbReference>
<dbReference type="Pfam" id="PF00550">
    <property type="entry name" value="PP-binding"/>
    <property type="match status" value="1"/>
</dbReference>
<dbReference type="SMART" id="SM00823">
    <property type="entry name" value="PKS_PP"/>
    <property type="match status" value="1"/>
</dbReference>
<dbReference type="Gene3D" id="3.40.47.10">
    <property type="match status" value="1"/>
</dbReference>
<dbReference type="PROSITE" id="PS50075">
    <property type="entry name" value="CARRIER"/>
    <property type="match status" value="1"/>
</dbReference>
<dbReference type="InterPro" id="IPR020806">
    <property type="entry name" value="PKS_PP-bd"/>
</dbReference>
<dbReference type="Pfam" id="PF00109">
    <property type="entry name" value="ketoacyl-synt"/>
    <property type="match status" value="1"/>
</dbReference>
<dbReference type="SUPFAM" id="SSF55048">
    <property type="entry name" value="Probable ACP-binding domain of malonyl-CoA ACP transacylase"/>
    <property type="match status" value="1"/>
</dbReference>
<keyword evidence="1" id="KW-0596">Phosphopantetheine</keyword>
<keyword evidence="4" id="KW-0521">NADP</keyword>
<keyword evidence="12" id="KW-1185">Reference proteome</keyword>
<dbReference type="InterPro" id="IPR036736">
    <property type="entry name" value="ACP-like_sf"/>
</dbReference>
<dbReference type="InterPro" id="IPR018201">
    <property type="entry name" value="Ketoacyl_synth_AS"/>
</dbReference>
<evidence type="ECO:0000256" key="1">
    <source>
        <dbReference type="ARBA" id="ARBA00022450"/>
    </source>
</evidence>
<dbReference type="PROSITE" id="PS52004">
    <property type="entry name" value="KS3_2"/>
    <property type="match status" value="1"/>
</dbReference>
<dbReference type="EMBL" id="MVHV01000033">
    <property type="protein sequence ID" value="ORA77927.1"/>
    <property type="molecule type" value="Genomic_DNA"/>
</dbReference>
<evidence type="ECO:0000256" key="7">
    <source>
        <dbReference type="SAM" id="MobiDB-lite"/>
    </source>
</evidence>
<feature type="domain" description="Carrier" evidence="8">
    <location>
        <begin position="1695"/>
        <end position="1770"/>
    </location>
</feature>
<dbReference type="Pfam" id="PF16197">
    <property type="entry name" value="KAsynt_C_assoc"/>
    <property type="match status" value="1"/>
</dbReference>
<feature type="compositionally biased region" description="Low complexity" evidence="7">
    <location>
        <begin position="1033"/>
        <end position="1043"/>
    </location>
</feature>
<dbReference type="RefSeq" id="WP_083012531.1">
    <property type="nucleotide sequence ID" value="NZ_CP060015.1"/>
</dbReference>
<dbReference type="Proteomes" id="UP000243140">
    <property type="component" value="Unassembled WGS sequence"/>
</dbReference>
<dbReference type="Pfam" id="PF02801">
    <property type="entry name" value="Ketoacyl-synt_C"/>
    <property type="match status" value="1"/>
</dbReference>
<dbReference type="SUPFAM" id="SSF53901">
    <property type="entry name" value="Thiolase-like"/>
    <property type="match status" value="1"/>
</dbReference>
<dbReference type="SUPFAM" id="SSF52151">
    <property type="entry name" value="FabD/lysophospholipase-like"/>
    <property type="match status" value="1"/>
</dbReference>
<feature type="domain" description="PKS/mFAS DH" evidence="10">
    <location>
        <begin position="912"/>
        <end position="1206"/>
    </location>
</feature>
<feature type="region of interest" description="Disordered" evidence="7">
    <location>
        <begin position="1777"/>
        <end position="1807"/>
    </location>
</feature>
<sequence>MSSLAERAAQMSPKAREVLARELVRAGTAFPTEVAEPVAVVGIGCRLPGNVSGPESFWQLLIDGRDAVDEVPADRWDADAFYDPDPQAPGRMTTKWGGFVDDVAGFDADFFGITPREAVAMDPQQRMLLEVTWEALEHAGLPPDSLSGSRTAAMMGLSAWDYTILNLERRAEIDAYMSTGNPHSAAVGRISYLLGLRGPAVAVDTACSSSLVALHLACQSLRLRESDVALAGGVHLSLSPFTSIALSKWSALSPTGRCKTFDALADGFVRSEGCGVVVLKRLADATRDGDRVLAVVRGSAINQDGRSNGMTAPNAAAQRDVITTALRLADAAADSVNYIETHGTGTILGDPIEFEALAATYGHVKGQSEGGCALGSVKTNLGHLEAAAGITGFIKAILAVNRGYVPPNLHFTRWNPAIDASSTRLFVPTEGTAWPTGGTTHPRRAAVSSFGLSGTNAHVVIEQAPDPVPAPQPGPAPAVSTLTVSGKTPQRLAAMAATLADWLAGPGAAVPLADVAHTLTHRRARHGWFGAVVARDHAAAVTGLRALAAGTPAPGVVGAAEAINGPGTVFVYSGQGSQWAGMGRRLLADEPAFAAAVAELEPEFVAQTGFSLQQTLAEGREVVGIHNIQPMLVAIQLALTALWRSYGVTPDAVIGHSMGEVSAAVASGALTPAEGLRVIATRSALMARLSGQGAMALLELDADAADALIADYPQVTLAVHAAPRQSVIAGPPEQVDAVIAAVAARNLLARRIEVDVASHHPIIDPVLPQLRSALTDLAPKAPTIPMISTTYEGPAPLLDADYWAANLRNPVRFHQAVTQASGGGHRFIEISPHPLLTHAIADTLGGADALAVGTLHRDTDDTVAFHAQLAALGHTPPASAHGRLADVPVTPWQHTQFWVADRSGMSDSVAAHPLLGVHIEVPSSRDHVWQADVGTEVSPWLADHKVFGQVVMPGAAFAEIALAAASEALGVPVEAVSINQLEVEQMLTLGDHTQLTTQLTRGADDKTRIEIHSRSSGREWSRHATAKAEVRASEASGASGTAADRPAPAGLGETAVKPAVKPADVYTVLRQAGQFHGPAFAALTAIHRLPGGAVETEITLPDEAPRHPGYRIHPVMLDAALQGLAAAMLDGELAGHAEASYLPVSFDTVRVYRDPGRRARCRAQLTSLDDGGLGKLGRIVLTDDAGNVTAEINDIYLRRVERRSVPLPLSQKIFDTTWTPKPVSATQSEAPGSWLVLTDAPAPEVERFVAGWRSPARRVITADLGDEPAMLAAFADTAGDPERPPVGVVVFVRPNPGVTDDGIAQARESLWAVSTVVRAIVGGWHGQSPRLWLVTEAGLAVRDEPGQPGIGALKGLVRVLAYEHPELRTTLVDLDATRDPVAALNAELGSAVSGPIDDVVAWRGGQRHVERLSRATLGEPTRDVVVRPGASYIVTGGLGGLGLVVARWLVDAGAGRLVLNGRSEPSDEQRAVLAELERKAEIVVVTGDVTAPGVAEKLVAAAGESDLRGVLHAAAVLDDSLVFSMTKDSVERVWAPKVTGAWRMHQASTRCQLDWWLGFSSTASLLGGPGQASYACASAWLDALVDWRRASGLPAAVINWGPWAEVGLARTLTGGALDPITPAEGTAALEPLLATDRRHTGVGRLRPDRALIAFPEIRNLGYFTSVVEELDAAGDGGDWAGPDALTGLEPGEAQRLITDRLRARIAAVMGYADRSAVDLAVPLIELGMDSLMAVRIRNTTRADFGVEPPVALLLQGASLHDVTVDLVRQLGLTGHAQAPDAGDAVRDRAQQRAAARQQAAMRRKRGQ</sequence>
<dbReference type="InterPro" id="IPR009081">
    <property type="entry name" value="PP-bd_ACP"/>
</dbReference>
<dbReference type="Gene3D" id="3.40.50.720">
    <property type="entry name" value="NAD(P)-binding Rossmann-like Domain"/>
    <property type="match status" value="1"/>
</dbReference>
<dbReference type="InterPro" id="IPR049552">
    <property type="entry name" value="PKS_DH_N"/>
</dbReference>
<organism evidence="11 12">
    <name type="scientific">Mycobacterium malmoense</name>
    <dbReference type="NCBI Taxonomy" id="1780"/>
    <lineage>
        <taxon>Bacteria</taxon>
        <taxon>Bacillati</taxon>
        <taxon>Actinomycetota</taxon>
        <taxon>Actinomycetes</taxon>
        <taxon>Mycobacteriales</taxon>
        <taxon>Mycobacteriaceae</taxon>
        <taxon>Mycobacterium</taxon>
    </lineage>
</organism>
<evidence type="ECO:0000256" key="3">
    <source>
        <dbReference type="ARBA" id="ARBA00022679"/>
    </source>
</evidence>
<dbReference type="Pfam" id="PF14765">
    <property type="entry name" value="PS-DH"/>
    <property type="match status" value="1"/>
</dbReference>
<feature type="region of interest" description="Disordered" evidence="7">
    <location>
        <begin position="1030"/>
        <end position="1049"/>
    </location>
</feature>
<feature type="active site" description="Proton acceptor; for dehydratase activity" evidence="6">
    <location>
        <position position="944"/>
    </location>
</feature>
<dbReference type="CDD" id="cd08955">
    <property type="entry name" value="KR_2_FAS_SDR_x"/>
    <property type="match status" value="1"/>
</dbReference>
<dbReference type="InterPro" id="IPR042104">
    <property type="entry name" value="PKS_dehydratase_sf"/>
</dbReference>
<dbReference type="SMART" id="SM00827">
    <property type="entry name" value="PKS_AT"/>
    <property type="match status" value="1"/>
</dbReference>
<dbReference type="InterPro" id="IPR016036">
    <property type="entry name" value="Malonyl_transacylase_ACP-bd"/>
</dbReference>
<feature type="active site" description="Proton donor; for dehydratase activity" evidence="6">
    <location>
        <position position="1118"/>
    </location>
</feature>
<dbReference type="InterPro" id="IPR013968">
    <property type="entry name" value="PKS_KR"/>
</dbReference>
<dbReference type="InterPro" id="IPR036291">
    <property type="entry name" value="NAD(P)-bd_dom_sf"/>
</dbReference>
<evidence type="ECO:0000313" key="12">
    <source>
        <dbReference type="Proteomes" id="UP000243140"/>
    </source>
</evidence>
<accession>A0ABX3SL57</accession>
<dbReference type="CDD" id="cd00833">
    <property type="entry name" value="PKS"/>
    <property type="match status" value="1"/>
</dbReference>